<evidence type="ECO:0000313" key="3">
    <source>
        <dbReference type="Proteomes" id="UP001283361"/>
    </source>
</evidence>
<reference evidence="2" key="1">
    <citation type="journal article" date="2023" name="G3 (Bethesda)">
        <title>A reference genome for the long-term kleptoplast-retaining sea slug Elysia crispata morphotype clarki.</title>
        <authorList>
            <person name="Eastman K.E."/>
            <person name="Pendleton A.L."/>
            <person name="Shaikh M.A."/>
            <person name="Suttiyut T."/>
            <person name="Ogas R."/>
            <person name="Tomko P."/>
            <person name="Gavelis G."/>
            <person name="Widhalm J.R."/>
            <person name="Wisecaver J.H."/>
        </authorList>
    </citation>
    <scope>NUCLEOTIDE SEQUENCE</scope>
    <source>
        <strain evidence="2">ECLA1</strain>
    </source>
</reference>
<evidence type="ECO:0000256" key="1">
    <source>
        <dbReference type="SAM" id="Phobius"/>
    </source>
</evidence>
<dbReference type="AlphaFoldDB" id="A0AAE0ZVR6"/>
<accession>A0AAE0ZVR6</accession>
<organism evidence="2 3">
    <name type="scientific">Elysia crispata</name>
    <name type="common">lettuce slug</name>
    <dbReference type="NCBI Taxonomy" id="231223"/>
    <lineage>
        <taxon>Eukaryota</taxon>
        <taxon>Metazoa</taxon>
        <taxon>Spiralia</taxon>
        <taxon>Lophotrochozoa</taxon>
        <taxon>Mollusca</taxon>
        <taxon>Gastropoda</taxon>
        <taxon>Heterobranchia</taxon>
        <taxon>Euthyneura</taxon>
        <taxon>Panpulmonata</taxon>
        <taxon>Sacoglossa</taxon>
        <taxon>Placobranchoidea</taxon>
        <taxon>Plakobranchidae</taxon>
        <taxon>Elysia</taxon>
    </lineage>
</organism>
<dbReference type="EMBL" id="JAWDGP010003233">
    <property type="protein sequence ID" value="KAK3776257.1"/>
    <property type="molecule type" value="Genomic_DNA"/>
</dbReference>
<name>A0AAE0ZVR6_9GAST</name>
<proteinExistence type="predicted"/>
<comment type="caution">
    <text evidence="2">The sequence shown here is derived from an EMBL/GenBank/DDBJ whole genome shotgun (WGS) entry which is preliminary data.</text>
</comment>
<keyword evidence="1" id="KW-0472">Membrane</keyword>
<evidence type="ECO:0000313" key="2">
    <source>
        <dbReference type="EMBL" id="KAK3776257.1"/>
    </source>
</evidence>
<dbReference type="Proteomes" id="UP001283361">
    <property type="component" value="Unassembled WGS sequence"/>
</dbReference>
<sequence>MPLLPGDKSHSRRLFPQSYHSPSCPLTSYLRSCRITRYLRSHIIYLLLKYLSDVSQTFCSAGFLLLSLTLTLAHFLY</sequence>
<protein>
    <submittedName>
        <fullName evidence="2">Uncharacterized protein</fullName>
    </submittedName>
</protein>
<gene>
    <name evidence="2" type="ORF">RRG08_039847</name>
</gene>
<keyword evidence="1" id="KW-1133">Transmembrane helix</keyword>
<keyword evidence="1" id="KW-0812">Transmembrane</keyword>
<feature type="transmembrane region" description="Helical" evidence="1">
    <location>
        <begin position="54"/>
        <end position="76"/>
    </location>
</feature>
<keyword evidence="3" id="KW-1185">Reference proteome</keyword>